<dbReference type="InterPro" id="IPR051492">
    <property type="entry name" value="Dynamin-Rho_GEF"/>
</dbReference>
<evidence type="ECO:0000313" key="4">
    <source>
        <dbReference type="Proteomes" id="UP000189513"/>
    </source>
</evidence>
<dbReference type="Gene3D" id="1.20.1270.60">
    <property type="entry name" value="Arfaptin homology (AH) domain/BAR domain"/>
    <property type="match status" value="1"/>
</dbReference>
<accession>A0A1V2L924</accession>
<organism evidence="3 4">
    <name type="scientific">Cyberlindnera fabianii</name>
    <name type="common">Yeast</name>
    <name type="synonym">Hansenula fabianii</name>
    <dbReference type="NCBI Taxonomy" id="36022"/>
    <lineage>
        <taxon>Eukaryota</taxon>
        <taxon>Fungi</taxon>
        <taxon>Dikarya</taxon>
        <taxon>Ascomycota</taxon>
        <taxon>Saccharomycotina</taxon>
        <taxon>Saccharomycetes</taxon>
        <taxon>Phaffomycetales</taxon>
        <taxon>Phaffomycetaceae</taxon>
        <taxon>Cyberlindnera</taxon>
    </lineage>
</organism>
<dbReference type="EMBL" id="MPUK01000003">
    <property type="protein sequence ID" value="ONH68417.1"/>
    <property type="molecule type" value="Genomic_DNA"/>
</dbReference>
<dbReference type="PANTHER" id="PTHR22834">
    <property type="entry name" value="NUCLEAR FUSION PROTEIN FUS2"/>
    <property type="match status" value="1"/>
</dbReference>
<feature type="coiled-coil region" evidence="1">
    <location>
        <begin position="412"/>
        <end position="442"/>
    </location>
</feature>
<dbReference type="VEuPathDB" id="FungiDB:BON22_1879"/>
<dbReference type="InterPro" id="IPR000219">
    <property type="entry name" value="DH_dom"/>
</dbReference>
<keyword evidence="4" id="KW-1185">Reference proteome</keyword>
<sequence>MSRTLRSIHIKGCSDASSIYSEVLSLHAASTNSEPTLDNSVSVLKPDPSINYQITNPYANSLWYNTRGEVGNETINDIKQRVAKRKLEEAVKPPARLDSLSSKKIDSPISNEAFFNGFDNVDCPSPKYKGLKTPDTEHRNATEKKYGHALKELITTEIKYHEDLTLTKTVYRSILHSNKKYKHILSSKQEAVIFSNLETICDLSGLFIRDVTKVMSRSCNGYFDFDINKHFGHVDVSSVDIGDFLKSYFIRLSIAYTSYFESHRKQMEELEQCTKYGGPNVSKWFNECEYLAKAKSDCWSLEALLIQPIQRLPSYLLMIDSLLESSDEMSYEYIEHLYDAKTYLEKLLDELNSRTVILAADDSTTNEGLSMNKPSIELVREAKTYLGKLRGDGPSKIPVPPDSQDLEPLMVLQDRQNKRAQLEKAMINIRESRQEYVDLVNQFKTVYTNLKHFKKELKTCSQSLFKFVEYQKSLVEKWRAFMEYEDNDLDNYYIKSIYSSYSEKVSDQEAKTKIVSMKIEEKLGKALELALENCAAVKYRIKKHNNSRGAYVRYLKHQGHMSETQGFEAQEYIAIENQIKEDLPPLLEKMSQFFHYTSLMYSSILQEWFKMMAGGNQLEVYQDALRQGDLEMGDNFDIIEIYSTSKHSTRLALKDMCSRESPYSEVNSTLLRIHRSKVVRRLFGI</sequence>
<protein>
    <submittedName>
        <fullName evidence="3">Nuclear fusion protein FUS2</fullName>
    </submittedName>
</protein>
<dbReference type="Proteomes" id="UP000189513">
    <property type="component" value="Unassembled WGS sequence"/>
</dbReference>
<dbReference type="SUPFAM" id="SSF103657">
    <property type="entry name" value="BAR/IMD domain-like"/>
    <property type="match status" value="1"/>
</dbReference>
<dbReference type="AlphaFoldDB" id="A0A1V2L924"/>
<dbReference type="GO" id="GO:0031991">
    <property type="term" value="P:regulation of actomyosin contractile ring contraction"/>
    <property type="evidence" value="ECO:0007669"/>
    <property type="project" value="TreeGrafter"/>
</dbReference>
<dbReference type="PANTHER" id="PTHR22834:SF20">
    <property type="entry name" value="SH3 DOMAIN-CONTAINING PROTEIN"/>
    <property type="match status" value="1"/>
</dbReference>
<dbReference type="Pfam" id="PF00621">
    <property type="entry name" value="RhoGEF"/>
    <property type="match status" value="1"/>
</dbReference>
<evidence type="ECO:0000256" key="1">
    <source>
        <dbReference type="SAM" id="Coils"/>
    </source>
</evidence>
<reference evidence="4" key="1">
    <citation type="journal article" date="2017" name="Genome Announc.">
        <title>Genome sequences of Cyberlindnera fabianii 65, Pichia kudriavzevii 129, and Saccharomyces cerevisiae 131 isolated from fermented masau fruits in Zimbabwe.</title>
        <authorList>
            <person name="van Rijswijck I.M.H."/>
            <person name="Derks M.F.L."/>
            <person name="Abee T."/>
            <person name="de Ridder D."/>
            <person name="Smid E.J."/>
        </authorList>
    </citation>
    <scope>NUCLEOTIDE SEQUENCE [LARGE SCALE GENOMIC DNA]</scope>
    <source>
        <strain evidence="4">65</strain>
    </source>
</reference>
<dbReference type="SMART" id="SM00325">
    <property type="entry name" value="RhoGEF"/>
    <property type="match status" value="1"/>
</dbReference>
<dbReference type="GO" id="GO:0005737">
    <property type="term" value="C:cytoplasm"/>
    <property type="evidence" value="ECO:0007669"/>
    <property type="project" value="TreeGrafter"/>
</dbReference>
<name>A0A1V2L924_CYBFA</name>
<dbReference type="SUPFAM" id="SSF48065">
    <property type="entry name" value="DBL homology domain (DH-domain)"/>
    <property type="match status" value="1"/>
</dbReference>
<proteinExistence type="predicted"/>
<dbReference type="InterPro" id="IPR035899">
    <property type="entry name" value="DBL_dom_sf"/>
</dbReference>
<dbReference type="GO" id="GO:0032955">
    <property type="term" value="P:regulation of division septum assembly"/>
    <property type="evidence" value="ECO:0007669"/>
    <property type="project" value="TreeGrafter"/>
</dbReference>
<evidence type="ECO:0000259" key="2">
    <source>
        <dbReference type="PROSITE" id="PS50010"/>
    </source>
</evidence>
<dbReference type="InterPro" id="IPR027267">
    <property type="entry name" value="AH/BAR_dom_sf"/>
</dbReference>
<evidence type="ECO:0000313" key="3">
    <source>
        <dbReference type="EMBL" id="ONH68417.1"/>
    </source>
</evidence>
<dbReference type="OMA" id="YKNDYFH"/>
<feature type="domain" description="DH" evidence="2">
    <location>
        <begin position="145"/>
        <end position="354"/>
    </location>
</feature>
<comment type="caution">
    <text evidence="3">The sequence shown here is derived from an EMBL/GenBank/DDBJ whole genome shotgun (WGS) entry which is preliminary data.</text>
</comment>
<gene>
    <name evidence="3" type="ORF">BON22_1879</name>
</gene>
<keyword evidence="1" id="KW-0175">Coiled coil</keyword>
<dbReference type="STRING" id="36022.A0A1V2L924"/>
<dbReference type="GO" id="GO:0005085">
    <property type="term" value="F:guanyl-nucleotide exchange factor activity"/>
    <property type="evidence" value="ECO:0007669"/>
    <property type="project" value="InterPro"/>
</dbReference>
<dbReference type="PROSITE" id="PS50010">
    <property type="entry name" value="DH_2"/>
    <property type="match status" value="1"/>
</dbReference>
<dbReference type="Gene3D" id="1.20.900.10">
    <property type="entry name" value="Dbl homology (DH) domain"/>
    <property type="match status" value="1"/>
</dbReference>